<dbReference type="Proteomes" id="UP000005697">
    <property type="component" value="Unassembled WGS sequence"/>
</dbReference>
<evidence type="ECO:0000313" key="1">
    <source>
        <dbReference type="EMBL" id="EGC19731.1"/>
    </source>
</evidence>
<proteinExistence type="predicted"/>
<evidence type="ECO:0000313" key="2">
    <source>
        <dbReference type="Proteomes" id="UP000005697"/>
    </source>
</evidence>
<sequence length="42" mass="4636">MACSDGRQPPEETHGWVQKVALYGNQDLSMLSVHLGKVALRI</sequence>
<organism evidence="1 2">
    <name type="scientific">Prevotella multiformis DSM 16608</name>
    <dbReference type="NCBI Taxonomy" id="888743"/>
    <lineage>
        <taxon>Bacteria</taxon>
        <taxon>Pseudomonadati</taxon>
        <taxon>Bacteroidota</taxon>
        <taxon>Bacteroidia</taxon>
        <taxon>Bacteroidales</taxon>
        <taxon>Prevotellaceae</taxon>
        <taxon>Prevotella</taxon>
    </lineage>
</organism>
<dbReference type="STRING" id="888743.HMPREF9141_1605"/>
<comment type="caution">
    <text evidence="1">The sequence shown here is derived from an EMBL/GenBank/DDBJ whole genome shotgun (WGS) entry which is preliminary data.</text>
</comment>
<protein>
    <submittedName>
        <fullName evidence="1">Uncharacterized protein</fullName>
    </submittedName>
</protein>
<keyword evidence="2" id="KW-1185">Reference proteome</keyword>
<reference evidence="1 2" key="1">
    <citation type="submission" date="2011-01" db="EMBL/GenBank/DDBJ databases">
        <authorList>
            <person name="Muzny D."/>
            <person name="Qin X."/>
            <person name="Deng J."/>
            <person name="Jiang H."/>
            <person name="Liu Y."/>
            <person name="Qu J."/>
            <person name="Song X.-Z."/>
            <person name="Zhang L."/>
            <person name="Thornton R."/>
            <person name="Coyle M."/>
            <person name="Francisco L."/>
            <person name="Jackson L."/>
            <person name="Javaid M."/>
            <person name="Korchina V."/>
            <person name="Kovar C."/>
            <person name="Mata R."/>
            <person name="Mathew T."/>
            <person name="Ngo R."/>
            <person name="Nguyen L."/>
            <person name="Nguyen N."/>
            <person name="Okwuonu G."/>
            <person name="Ongeri F."/>
            <person name="Pham C."/>
            <person name="Simmons D."/>
            <person name="Wilczek-Boney K."/>
            <person name="Hale W."/>
            <person name="Jakkamsetti A."/>
            <person name="Pham P."/>
            <person name="Ruth R."/>
            <person name="San Lucas F."/>
            <person name="Warren J."/>
            <person name="Zhang J."/>
            <person name="Zhao Z."/>
            <person name="Zhou C."/>
            <person name="Zhu D."/>
            <person name="Lee S."/>
            <person name="Bess C."/>
            <person name="Blankenburg K."/>
            <person name="Forbes L."/>
            <person name="Fu Q."/>
            <person name="Gubbala S."/>
            <person name="Hirani K."/>
            <person name="Jayaseelan J.C."/>
            <person name="Lara F."/>
            <person name="Munidasa M."/>
            <person name="Palculict T."/>
            <person name="Patil S."/>
            <person name="Pu L.-L."/>
            <person name="Saada N."/>
            <person name="Tang L."/>
            <person name="Weissenberger G."/>
            <person name="Zhu Y."/>
            <person name="Hemphill L."/>
            <person name="Shang Y."/>
            <person name="Youmans B."/>
            <person name="Ayvaz T."/>
            <person name="Ross M."/>
            <person name="Santibanez J."/>
            <person name="Aqrawi P."/>
            <person name="Gross S."/>
            <person name="Joshi V."/>
            <person name="Fowler G."/>
            <person name="Nazareth L."/>
            <person name="Reid J."/>
            <person name="Worley K."/>
            <person name="Petrosino J."/>
            <person name="Highlander S."/>
            <person name="Gibbs R."/>
        </authorList>
    </citation>
    <scope>NUCLEOTIDE SEQUENCE [LARGE SCALE GENOMIC DNA]</scope>
    <source>
        <strain evidence="1 2">DSM 16608</strain>
    </source>
</reference>
<dbReference type="AlphaFoldDB" id="F0F7N8"/>
<gene>
    <name evidence="1" type="ORF">HMPREF9141_1605</name>
</gene>
<dbReference type="HOGENOM" id="CLU_3255834_0_0_10"/>
<dbReference type="EMBL" id="AEWX01000024">
    <property type="protein sequence ID" value="EGC19731.1"/>
    <property type="molecule type" value="Genomic_DNA"/>
</dbReference>
<name>F0F7N8_9BACT</name>
<accession>F0F7N8</accession>